<accession>A0A6A4GNU7</accession>
<name>A0A6A4GNU7_9AGAR</name>
<keyword evidence="3" id="KW-1185">Reference proteome</keyword>
<dbReference type="AlphaFoldDB" id="A0A6A4GNU7"/>
<gene>
    <name evidence="2" type="ORF">BT96DRAFT_948707</name>
</gene>
<sequence>MKTLRSDFGNRQNRSLSTQKIDCLDEVITCWLAFETEKLLQQYPTPALPSTSTDSRDSPAPISTSNVPPPSIPQVVVNFMVDKIASDLPPSTSPAAHAWNLLHKYMTNKKPPSSDEVKMSLDKLQVGEEWHAMRIRIMQVKPDNTEAAWTLLADLEKMKPVVQVDAEQEQEVDAEVNSSLKPFLIDNEYNLSSKEQEEHDGLTALVAHAAMLEECEVFYVRCQILVGFPPRLAPTEQPHKKPKVLHLQSEEVLSQHALTIVLALPVNGKHRAAQPRRAKVYQGSESILSFTVYTMSGQTVTDSSIALVVLNHVNVQEATTILAKDLTPGSLIMVKEYNWLFTIGLLLEMQRLTNLSLMPKVHLTHEPSLPCNAMLTMNQSGTSNSLINTSTGCMRWANMEIKVIGIENDNNIAQMHNSALGQVIDVFKNSSMKSGIGYTPTHSLGEIYHDYGWSKGIMQLEHEQVSAAWKRLDDEERQEAAAHEQQAIVIHDNQLQDTTFTQGGAPLTLRAATLTPLTNWIDDPEITKGLPRGKVMVALRDISDDVEIVISAEEDGSNKAVYWVKPKGKAPIGTIITAQHLNPFICGHTADKSYSPKLFLICSGKHAGQLGHAIIWGIDDNIILKPVQHEAQMMGKKYKVTRFVEKPVNGPLLHVLELICAHVPMMPDEEKAAKTASPIRQLQHIVKKQLLGMTLTDEEKVLVGE</sequence>
<evidence type="ECO:0000256" key="1">
    <source>
        <dbReference type="SAM" id="MobiDB-lite"/>
    </source>
</evidence>
<protein>
    <submittedName>
        <fullName evidence="2">Uncharacterized protein</fullName>
    </submittedName>
</protein>
<evidence type="ECO:0000313" key="3">
    <source>
        <dbReference type="Proteomes" id="UP000799118"/>
    </source>
</evidence>
<proteinExistence type="predicted"/>
<dbReference type="EMBL" id="ML769831">
    <property type="protein sequence ID" value="KAE9387000.1"/>
    <property type="molecule type" value="Genomic_DNA"/>
</dbReference>
<feature type="region of interest" description="Disordered" evidence="1">
    <location>
        <begin position="45"/>
        <end position="69"/>
    </location>
</feature>
<organism evidence="2 3">
    <name type="scientific">Gymnopus androsaceus JB14</name>
    <dbReference type="NCBI Taxonomy" id="1447944"/>
    <lineage>
        <taxon>Eukaryota</taxon>
        <taxon>Fungi</taxon>
        <taxon>Dikarya</taxon>
        <taxon>Basidiomycota</taxon>
        <taxon>Agaricomycotina</taxon>
        <taxon>Agaricomycetes</taxon>
        <taxon>Agaricomycetidae</taxon>
        <taxon>Agaricales</taxon>
        <taxon>Marasmiineae</taxon>
        <taxon>Omphalotaceae</taxon>
        <taxon>Gymnopus</taxon>
    </lineage>
</organism>
<dbReference type="Proteomes" id="UP000799118">
    <property type="component" value="Unassembled WGS sequence"/>
</dbReference>
<reference evidence="2" key="1">
    <citation type="journal article" date="2019" name="Environ. Microbiol.">
        <title>Fungal ecological strategies reflected in gene transcription - a case study of two litter decomposers.</title>
        <authorList>
            <person name="Barbi F."/>
            <person name="Kohler A."/>
            <person name="Barry K."/>
            <person name="Baskaran P."/>
            <person name="Daum C."/>
            <person name="Fauchery L."/>
            <person name="Ihrmark K."/>
            <person name="Kuo A."/>
            <person name="LaButti K."/>
            <person name="Lipzen A."/>
            <person name="Morin E."/>
            <person name="Grigoriev I.V."/>
            <person name="Henrissat B."/>
            <person name="Lindahl B."/>
            <person name="Martin F."/>
        </authorList>
    </citation>
    <scope>NUCLEOTIDE SEQUENCE</scope>
    <source>
        <strain evidence="2">JB14</strain>
    </source>
</reference>
<evidence type="ECO:0000313" key="2">
    <source>
        <dbReference type="EMBL" id="KAE9387000.1"/>
    </source>
</evidence>